<sequence length="66" mass="7742">MTIVKTLFEAKFHKIIKLKFISATKPTDLMEISISENLFEQALISQDQMKRMIKNHYNYHNPSTGK</sequence>
<proteinExistence type="predicted"/>
<dbReference type="Proteomes" id="UP000219559">
    <property type="component" value="Unassembled WGS sequence"/>
</dbReference>
<comment type="caution">
    <text evidence="1">The sequence shown here is derived from an EMBL/GenBank/DDBJ whole genome shotgun (WGS) entry which is preliminary data.</text>
</comment>
<accession>A0A2A4G571</accession>
<reference evidence="1 2" key="1">
    <citation type="submission" date="2017-04" db="EMBL/GenBank/DDBJ databases">
        <title>A new member of the family Flavobacteriaceae isolated from ascidians.</title>
        <authorList>
            <person name="Chen L."/>
        </authorList>
    </citation>
    <scope>NUCLEOTIDE SEQUENCE [LARGE SCALE GENOMIC DNA]</scope>
    <source>
        <strain evidence="1 2">HQA918</strain>
    </source>
</reference>
<keyword evidence="2" id="KW-1185">Reference proteome</keyword>
<evidence type="ECO:0000313" key="1">
    <source>
        <dbReference type="EMBL" id="PCE63797.1"/>
    </source>
</evidence>
<gene>
    <name evidence="1" type="ORF">B7P33_11030</name>
</gene>
<protein>
    <submittedName>
        <fullName evidence="1">Uncharacterized protein</fullName>
    </submittedName>
</protein>
<name>A0A2A4G571_9FLAO</name>
<dbReference type="EMBL" id="NBWU01000004">
    <property type="protein sequence ID" value="PCE63797.1"/>
    <property type="molecule type" value="Genomic_DNA"/>
</dbReference>
<evidence type="ECO:0000313" key="2">
    <source>
        <dbReference type="Proteomes" id="UP000219559"/>
    </source>
</evidence>
<organism evidence="1 2">
    <name type="scientific">Sediminicola luteus</name>
    <dbReference type="NCBI Taxonomy" id="319238"/>
    <lineage>
        <taxon>Bacteria</taxon>
        <taxon>Pseudomonadati</taxon>
        <taxon>Bacteroidota</taxon>
        <taxon>Flavobacteriia</taxon>
        <taxon>Flavobacteriales</taxon>
        <taxon>Flavobacteriaceae</taxon>
        <taxon>Sediminicola</taxon>
    </lineage>
</organism>
<dbReference type="RefSeq" id="WP_141402486.1">
    <property type="nucleotide sequence ID" value="NZ_NBWU01000004.1"/>
</dbReference>
<dbReference type="AlphaFoldDB" id="A0A2A4G571"/>